<dbReference type="RefSeq" id="WP_091412673.1">
    <property type="nucleotide sequence ID" value="NZ_LT629749.1"/>
</dbReference>
<dbReference type="AlphaFoldDB" id="A0A1H1TR38"/>
<gene>
    <name evidence="7" type="ORF">SAMN04488543_2072</name>
</gene>
<dbReference type="InterPro" id="IPR004960">
    <property type="entry name" value="LipA_acyltrans"/>
</dbReference>
<name>A0A1H1TR38_9ACTN</name>
<evidence type="ECO:0000256" key="2">
    <source>
        <dbReference type="ARBA" id="ARBA00022475"/>
    </source>
</evidence>
<dbReference type="PANTHER" id="PTHR30606:SF10">
    <property type="entry name" value="PHOSPHATIDYLINOSITOL MANNOSIDE ACYLTRANSFERASE"/>
    <property type="match status" value="1"/>
</dbReference>
<reference evidence="7 8" key="1">
    <citation type="submission" date="2016-10" db="EMBL/GenBank/DDBJ databases">
        <authorList>
            <person name="de Groot N.N."/>
        </authorList>
    </citation>
    <scope>NUCLEOTIDE SEQUENCE [LARGE SCALE GENOMIC DNA]</scope>
    <source>
        <strain evidence="7 8">DSM 21741</strain>
    </source>
</reference>
<dbReference type="GO" id="GO:0009247">
    <property type="term" value="P:glycolipid biosynthetic process"/>
    <property type="evidence" value="ECO:0007669"/>
    <property type="project" value="UniProtKB-ARBA"/>
</dbReference>
<dbReference type="OrthoDB" id="9803456at2"/>
<sequence>MSHPPERTSRRLPDRARDATLRALHRTGWRVAARVPVPVVRAVAVVAARVAVRREGVHVATLRRNLGLATGTPASDAMVRAGVRSYLRTFWEVLALPGWSRAETLARVRTEGEERLRDAHAGPGCVVALPHSGNWDLAGAWACGTGMGVSTVAEQLSDAEFEAFLAFRRGLGMEVLSHRDRSAIPALAAALRRGRLVCLVADRDLDGSGVPVRWRDQPVTLPAGPAMVARRTGAVLLPAVCRYEGDQMVIRFGEPVRPRPGREGLVAMTQDVADFFAAQIAAAPQDWHMLQPFFAAAAAAAADGRRAG</sequence>
<evidence type="ECO:0000256" key="4">
    <source>
        <dbReference type="ARBA" id="ARBA00022679"/>
    </source>
</evidence>
<dbReference type="Proteomes" id="UP000199092">
    <property type="component" value="Chromosome I"/>
</dbReference>
<comment type="subcellular location">
    <subcellularLocation>
        <location evidence="1">Cell inner membrane</location>
    </subcellularLocation>
</comment>
<keyword evidence="3" id="KW-0997">Cell inner membrane</keyword>
<keyword evidence="8" id="KW-1185">Reference proteome</keyword>
<organism evidence="7 8">
    <name type="scientific">Friedmanniella luteola</name>
    <dbReference type="NCBI Taxonomy" id="546871"/>
    <lineage>
        <taxon>Bacteria</taxon>
        <taxon>Bacillati</taxon>
        <taxon>Actinomycetota</taxon>
        <taxon>Actinomycetes</taxon>
        <taxon>Propionibacteriales</taxon>
        <taxon>Nocardioidaceae</taxon>
        <taxon>Friedmanniella</taxon>
    </lineage>
</organism>
<keyword evidence="5" id="KW-0472">Membrane</keyword>
<dbReference type="PANTHER" id="PTHR30606">
    <property type="entry name" value="LIPID A BIOSYNTHESIS LAUROYL ACYLTRANSFERASE"/>
    <property type="match status" value="1"/>
</dbReference>
<dbReference type="CDD" id="cd07984">
    <property type="entry name" value="LPLAT_LABLAT-like"/>
    <property type="match status" value="1"/>
</dbReference>
<accession>A0A1H1TR38</accession>
<keyword evidence="4 7" id="KW-0808">Transferase</keyword>
<keyword evidence="2" id="KW-1003">Cell membrane</keyword>
<evidence type="ECO:0000256" key="3">
    <source>
        <dbReference type="ARBA" id="ARBA00022519"/>
    </source>
</evidence>
<evidence type="ECO:0000256" key="6">
    <source>
        <dbReference type="ARBA" id="ARBA00023315"/>
    </source>
</evidence>
<dbReference type="EMBL" id="LT629749">
    <property type="protein sequence ID" value="SDS62049.1"/>
    <property type="molecule type" value="Genomic_DNA"/>
</dbReference>
<dbReference type="GO" id="GO:0016746">
    <property type="term" value="F:acyltransferase activity"/>
    <property type="evidence" value="ECO:0007669"/>
    <property type="project" value="UniProtKB-KW"/>
</dbReference>
<dbReference type="NCBIfam" id="NF005919">
    <property type="entry name" value="PRK07920.1"/>
    <property type="match status" value="1"/>
</dbReference>
<dbReference type="STRING" id="546871.SAMN04488543_2072"/>
<dbReference type="Pfam" id="PF03279">
    <property type="entry name" value="Lip_A_acyltrans"/>
    <property type="match status" value="1"/>
</dbReference>
<evidence type="ECO:0000256" key="5">
    <source>
        <dbReference type="ARBA" id="ARBA00023136"/>
    </source>
</evidence>
<protein>
    <submittedName>
        <fullName evidence="7">KDO2-lipid IV(A) lauroyltransferase</fullName>
    </submittedName>
</protein>
<evidence type="ECO:0000256" key="1">
    <source>
        <dbReference type="ARBA" id="ARBA00004533"/>
    </source>
</evidence>
<proteinExistence type="predicted"/>
<dbReference type="GO" id="GO:0005886">
    <property type="term" value="C:plasma membrane"/>
    <property type="evidence" value="ECO:0007669"/>
    <property type="project" value="UniProtKB-SubCell"/>
</dbReference>
<evidence type="ECO:0000313" key="8">
    <source>
        <dbReference type="Proteomes" id="UP000199092"/>
    </source>
</evidence>
<keyword evidence="6" id="KW-0012">Acyltransferase</keyword>
<evidence type="ECO:0000313" key="7">
    <source>
        <dbReference type="EMBL" id="SDS62049.1"/>
    </source>
</evidence>